<dbReference type="RefSeq" id="WP_318750591.1">
    <property type="nucleotide sequence ID" value="NZ_CP132508.1"/>
</dbReference>
<evidence type="ECO:0000313" key="2">
    <source>
        <dbReference type="EMBL" id="WPD18819.1"/>
    </source>
</evidence>
<name>A0ABZ0QQ52_9FIRM</name>
<dbReference type="SUPFAM" id="SSF54690">
    <property type="entry name" value="Molybdopterin synthase subunit MoaE"/>
    <property type="match status" value="1"/>
</dbReference>
<dbReference type="EMBL" id="CP132508">
    <property type="protein sequence ID" value="WPD18819.1"/>
    <property type="molecule type" value="Genomic_DNA"/>
</dbReference>
<dbReference type="InterPro" id="IPR003448">
    <property type="entry name" value="Mopterin_biosynth_MoaE"/>
</dbReference>
<dbReference type="PANTHER" id="PTHR23404">
    <property type="entry name" value="MOLYBDOPTERIN SYNTHASE RELATED"/>
    <property type="match status" value="1"/>
</dbReference>
<keyword evidence="3" id="KW-1185">Reference proteome</keyword>
<feature type="compositionally biased region" description="Gly residues" evidence="1">
    <location>
        <begin position="290"/>
        <end position="302"/>
    </location>
</feature>
<evidence type="ECO:0000256" key="1">
    <source>
        <dbReference type="SAM" id="MobiDB-lite"/>
    </source>
</evidence>
<dbReference type="Gene3D" id="3.10.20.30">
    <property type="match status" value="1"/>
</dbReference>
<feature type="region of interest" description="Disordered" evidence="1">
    <location>
        <begin position="1"/>
        <end position="32"/>
    </location>
</feature>
<dbReference type="Gene3D" id="3.90.1170.40">
    <property type="entry name" value="Molybdopterin biosynthesis MoaE subunit"/>
    <property type="match status" value="1"/>
</dbReference>
<organism evidence="2 3">
    <name type="scientific">Thermaerobacter composti</name>
    <dbReference type="NCBI Taxonomy" id="554949"/>
    <lineage>
        <taxon>Bacteria</taxon>
        <taxon>Bacillati</taxon>
        <taxon>Bacillota</taxon>
        <taxon>Clostridia</taxon>
        <taxon>Eubacteriales</taxon>
        <taxon>Clostridiales Family XVII. Incertae Sedis</taxon>
        <taxon>Thermaerobacter</taxon>
    </lineage>
</organism>
<dbReference type="Pfam" id="PF02391">
    <property type="entry name" value="MoaE"/>
    <property type="match status" value="1"/>
</dbReference>
<protein>
    <submittedName>
        <fullName evidence="2">Molybdenum cofactor biosynthesis protein MoaE</fullName>
    </submittedName>
</protein>
<dbReference type="Pfam" id="PF02597">
    <property type="entry name" value="ThiS"/>
    <property type="match status" value="1"/>
</dbReference>
<reference evidence="2 3" key="1">
    <citation type="submission" date="2023-08" db="EMBL/GenBank/DDBJ databases">
        <title>Genome sequence of Thermaerobacter compostii strain Ins1, a spore-forming filamentous bacterium isolated from a deep geothermal reservoir.</title>
        <authorList>
            <person name="Bregnard D."/>
            <person name="Gonzalez D."/>
            <person name="Junier P."/>
        </authorList>
    </citation>
    <scope>NUCLEOTIDE SEQUENCE [LARGE SCALE GENOMIC DNA]</scope>
    <source>
        <strain evidence="2 3">Ins1</strain>
    </source>
</reference>
<evidence type="ECO:0000313" key="3">
    <source>
        <dbReference type="Proteomes" id="UP001304683"/>
    </source>
</evidence>
<sequence>MTQPSGSSTAGWAAAREGQPAKPGAASAGSSRSLRVRVRLFAVVAERLGTRQLELVVPGGARAATVRDELARRAPAQRGLLELCRLAVNGRYADPEQPLRDGDEVALIPPVSGGAADPGPAEVAAPGRGEAGRVAAGEDGRFFVTAAPLSLDELFRAVARDDHGAVVLFVGITRRFTGPRETRRLEYEAYLPMAAEELARIGAEAEARWPGVRVAIGHRTGPVAIGEASVVVAAAAPHRPDAFAAARYAIDALKVRAPIWKREHYADGRVEWVGVGTDPATAAGPEAAGAAGGEADGTGGGG</sequence>
<accession>A0ABZ0QQ52</accession>
<dbReference type="Proteomes" id="UP001304683">
    <property type="component" value="Chromosome"/>
</dbReference>
<dbReference type="SUPFAM" id="SSF54285">
    <property type="entry name" value="MoaD/ThiS"/>
    <property type="match status" value="1"/>
</dbReference>
<proteinExistence type="predicted"/>
<dbReference type="CDD" id="cd00754">
    <property type="entry name" value="Ubl_MoaD"/>
    <property type="match status" value="1"/>
</dbReference>
<dbReference type="InterPro" id="IPR012675">
    <property type="entry name" value="Beta-grasp_dom_sf"/>
</dbReference>
<dbReference type="InterPro" id="IPR036563">
    <property type="entry name" value="MoaE_sf"/>
</dbReference>
<feature type="compositionally biased region" description="Polar residues" evidence="1">
    <location>
        <begin position="1"/>
        <end position="10"/>
    </location>
</feature>
<feature type="region of interest" description="Disordered" evidence="1">
    <location>
        <begin position="281"/>
        <end position="302"/>
    </location>
</feature>
<dbReference type="InterPro" id="IPR016155">
    <property type="entry name" value="Mopterin_synth/thiamin_S_b"/>
</dbReference>
<dbReference type="CDD" id="cd00756">
    <property type="entry name" value="MoaE"/>
    <property type="match status" value="1"/>
</dbReference>
<dbReference type="InterPro" id="IPR003749">
    <property type="entry name" value="ThiS/MoaD-like"/>
</dbReference>
<gene>
    <name evidence="2" type="ORF">Q5761_10705</name>
</gene>